<dbReference type="EMBL" id="CAJOBB010014375">
    <property type="protein sequence ID" value="CAF4303668.1"/>
    <property type="molecule type" value="Genomic_DNA"/>
</dbReference>
<organism evidence="5 6">
    <name type="scientific">Adineta steineri</name>
    <dbReference type="NCBI Taxonomy" id="433720"/>
    <lineage>
        <taxon>Eukaryota</taxon>
        <taxon>Metazoa</taxon>
        <taxon>Spiralia</taxon>
        <taxon>Gnathifera</taxon>
        <taxon>Rotifera</taxon>
        <taxon>Eurotatoria</taxon>
        <taxon>Bdelloidea</taxon>
        <taxon>Adinetida</taxon>
        <taxon>Adinetidae</taxon>
        <taxon>Adineta</taxon>
    </lineage>
</organism>
<dbReference type="Pfam" id="PF01423">
    <property type="entry name" value="LSM"/>
    <property type="match status" value="1"/>
</dbReference>
<dbReference type="GO" id="GO:0071013">
    <property type="term" value="C:catalytic step 2 spliceosome"/>
    <property type="evidence" value="ECO:0007669"/>
    <property type="project" value="TreeGrafter"/>
</dbReference>
<accession>A0A820I104</accession>
<keyword evidence="2" id="KW-0687">Ribonucleoprotein</keyword>
<dbReference type="GO" id="GO:0071004">
    <property type="term" value="C:U2-type prespliceosome"/>
    <property type="evidence" value="ECO:0007669"/>
    <property type="project" value="TreeGrafter"/>
</dbReference>
<dbReference type="GO" id="GO:0005682">
    <property type="term" value="C:U5 snRNP"/>
    <property type="evidence" value="ECO:0007669"/>
    <property type="project" value="TreeGrafter"/>
</dbReference>
<dbReference type="PANTHER" id="PTHR10553">
    <property type="entry name" value="SMALL NUCLEAR RIBONUCLEOPROTEIN"/>
    <property type="match status" value="1"/>
</dbReference>
<dbReference type="SUPFAM" id="SSF50182">
    <property type="entry name" value="Sm-like ribonucleoproteins"/>
    <property type="match status" value="1"/>
</dbReference>
<gene>
    <name evidence="5" type="ORF">KXQ929_LOCUS45673</name>
</gene>
<dbReference type="GO" id="GO:0005686">
    <property type="term" value="C:U2 snRNP"/>
    <property type="evidence" value="ECO:0007669"/>
    <property type="project" value="TreeGrafter"/>
</dbReference>
<dbReference type="InterPro" id="IPR001163">
    <property type="entry name" value="Sm_dom_euk/arc"/>
</dbReference>
<feature type="domain" description="Sm" evidence="4">
    <location>
        <begin position="9"/>
        <end position="36"/>
    </location>
</feature>
<evidence type="ECO:0000313" key="6">
    <source>
        <dbReference type="Proteomes" id="UP000663868"/>
    </source>
</evidence>
<dbReference type="Gene3D" id="2.30.30.100">
    <property type="match status" value="1"/>
</dbReference>
<dbReference type="InterPro" id="IPR044641">
    <property type="entry name" value="Lsm7/SmG-like"/>
</dbReference>
<proteinExistence type="inferred from homology"/>
<reference evidence="5" key="1">
    <citation type="submission" date="2021-02" db="EMBL/GenBank/DDBJ databases">
        <authorList>
            <person name="Nowell W R."/>
        </authorList>
    </citation>
    <scope>NUCLEOTIDE SEQUENCE</scope>
</reference>
<comment type="similarity">
    <text evidence="1">Belongs to the snRNP Sm proteins family.</text>
</comment>
<dbReference type="GO" id="GO:0005685">
    <property type="term" value="C:U1 snRNP"/>
    <property type="evidence" value="ECO:0007669"/>
    <property type="project" value="TreeGrafter"/>
</dbReference>
<evidence type="ECO:0000256" key="3">
    <source>
        <dbReference type="ARBA" id="ARBA00041356"/>
    </source>
</evidence>
<evidence type="ECO:0000259" key="4">
    <source>
        <dbReference type="Pfam" id="PF01423"/>
    </source>
</evidence>
<evidence type="ECO:0000256" key="2">
    <source>
        <dbReference type="ARBA" id="ARBA00023274"/>
    </source>
</evidence>
<dbReference type="GO" id="GO:0000398">
    <property type="term" value="P:mRNA splicing, via spliceosome"/>
    <property type="evidence" value="ECO:0007669"/>
    <property type="project" value="TreeGrafter"/>
</dbReference>
<name>A0A820I104_9BILA</name>
<dbReference type="GO" id="GO:0034719">
    <property type="term" value="C:SMN-Sm protein complex"/>
    <property type="evidence" value="ECO:0007669"/>
    <property type="project" value="TreeGrafter"/>
</dbReference>
<dbReference type="GO" id="GO:0071011">
    <property type="term" value="C:precatalytic spliceosome"/>
    <property type="evidence" value="ECO:0007669"/>
    <property type="project" value="TreeGrafter"/>
</dbReference>
<dbReference type="GO" id="GO:0005689">
    <property type="term" value="C:U12-type spliceosomal complex"/>
    <property type="evidence" value="ECO:0007669"/>
    <property type="project" value="TreeGrafter"/>
</dbReference>
<evidence type="ECO:0000313" key="5">
    <source>
        <dbReference type="EMBL" id="CAF4303668.1"/>
    </source>
</evidence>
<feature type="non-terminal residue" evidence="5">
    <location>
        <position position="36"/>
    </location>
</feature>
<dbReference type="GO" id="GO:0043186">
    <property type="term" value="C:P granule"/>
    <property type="evidence" value="ECO:0007669"/>
    <property type="project" value="TreeGrafter"/>
</dbReference>
<protein>
    <recommendedName>
        <fullName evidence="3">Sm protein G</fullName>
    </recommendedName>
</protein>
<dbReference type="GO" id="GO:0005687">
    <property type="term" value="C:U4 snRNP"/>
    <property type="evidence" value="ECO:0007669"/>
    <property type="project" value="TreeGrafter"/>
</dbReference>
<comment type="caution">
    <text evidence="5">The sequence shown here is derived from an EMBL/GenBank/DDBJ whole genome shotgun (WGS) entry which is preliminary data.</text>
</comment>
<sequence length="36" mass="4021">MSGKANPPELKKFMDKQCQLKLNGNRTVVGVLRGFD</sequence>
<dbReference type="GO" id="GO:0097526">
    <property type="term" value="C:spliceosomal tri-snRNP complex"/>
    <property type="evidence" value="ECO:0007669"/>
    <property type="project" value="TreeGrafter"/>
</dbReference>
<dbReference type="GO" id="GO:0003723">
    <property type="term" value="F:RNA binding"/>
    <property type="evidence" value="ECO:0007669"/>
    <property type="project" value="TreeGrafter"/>
</dbReference>
<dbReference type="InterPro" id="IPR010920">
    <property type="entry name" value="LSM_dom_sf"/>
</dbReference>
<evidence type="ECO:0000256" key="1">
    <source>
        <dbReference type="ARBA" id="ARBA00006850"/>
    </source>
</evidence>
<dbReference type="Proteomes" id="UP000663868">
    <property type="component" value="Unassembled WGS sequence"/>
</dbReference>
<dbReference type="PANTHER" id="PTHR10553:SF2">
    <property type="entry name" value="SMALL NUCLEAR RIBONUCLEOPROTEIN G"/>
    <property type="match status" value="1"/>
</dbReference>
<dbReference type="AlphaFoldDB" id="A0A820I104"/>